<name>A0A0A9AMS2_ARUDO</name>
<organism evidence="1">
    <name type="scientific">Arundo donax</name>
    <name type="common">Giant reed</name>
    <name type="synonym">Donax arundinaceus</name>
    <dbReference type="NCBI Taxonomy" id="35708"/>
    <lineage>
        <taxon>Eukaryota</taxon>
        <taxon>Viridiplantae</taxon>
        <taxon>Streptophyta</taxon>
        <taxon>Embryophyta</taxon>
        <taxon>Tracheophyta</taxon>
        <taxon>Spermatophyta</taxon>
        <taxon>Magnoliopsida</taxon>
        <taxon>Liliopsida</taxon>
        <taxon>Poales</taxon>
        <taxon>Poaceae</taxon>
        <taxon>PACMAD clade</taxon>
        <taxon>Arundinoideae</taxon>
        <taxon>Arundineae</taxon>
        <taxon>Arundo</taxon>
    </lineage>
</organism>
<dbReference type="EMBL" id="GBRH01246762">
    <property type="protein sequence ID" value="JAD51133.1"/>
    <property type="molecule type" value="Transcribed_RNA"/>
</dbReference>
<protein>
    <submittedName>
        <fullName evidence="1">Uncharacterized protein</fullName>
    </submittedName>
</protein>
<reference evidence="1" key="1">
    <citation type="submission" date="2014-09" db="EMBL/GenBank/DDBJ databases">
        <authorList>
            <person name="Magalhaes I.L.F."/>
            <person name="Oliveira U."/>
            <person name="Santos F.R."/>
            <person name="Vidigal T.H.D.A."/>
            <person name="Brescovit A.D."/>
            <person name="Santos A.J."/>
        </authorList>
    </citation>
    <scope>NUCLEOTIDE SEQUENCE</scope>
    <source>
        <tissue evidence="1">Shoot tissue taken approximately 20 cm above the soil surface</tissue>
    </source>
</reference>
<accession>A0A0A9AMS2</accession>
<dbReference type="AlphaFoldDB" id="A0A0A9AMS2"/>
<sequence length="20" mass="2181">MLMRWVSTAGLALSKTKSSL</sequence>
<reference evidence="1" key="2">
    <citation type="journal article" date="2015" name="Data Brief">
        <title>Shoot transcriptome of the giant reed, Arundo donax.</title>
        <authorList>
            <person name="Barrero R.A."/>
            <person name="Guerrero F.D."/>
            <person name="Moolhuijzen P."/>
            <person name="Goolsby J.A."/>
            <person name="Tidwell J."/>
            <person name="Bellgard S.E."/>
            <person name="Bellgard M.I."/>
        </authorList>
    </citation>
    <scope>NUCLEOTIDE SEQUENCE</scope>
    <source>
        <tissue evidence="1">Shoot tissue taken approximately 20 cm above the soil surface</tissue>
    </source>
</reference>
<evidence type="ECO:0000313" key="1">
    <source>
        <dbReference type="EMBL" id="JAD51133.1"/>
    </source>
</evidence>
<proteinExistence type="predicted"/>